<accession>A0A8J7UWT0</accession>
<evidence type="ECO:0000259" key="1">
    <source>
        <dbReference type="Pfam" id="PF20796"/>
    </source>
</evidence>
<dbReference type="EMBL" id="JAFIDN010000024">
    <property type="protein sequence ID" value="MBP3194011.1"/>
    <property type="molecule type" value="Genomic_DNA"/>
</dbReference>
<evidence type="ECO:0000313" key="2">
    <source>
        <dbReference type="EMBL" id="MBP3194011.1"/>
    </source>
</evidence>
<gene>
    <name evidence="2" type="ORF">NATSA_15160</name>
</gene>
<evidence type="ECO:0000313" key="3">
    <source>
        <dbReference type="Proteomes" id="UP000673975"/>
    </source>
</evidence>
<dbReference type="InterPro" id="IPR048822">
    <property type="entry name" value="PDDEXK_13"/>
</dbReference>
<name>A0A8J7UWT0_9BACT</name>
<dbReference type="Proteomes" id="UP000673975">
    <property type="component" value="Unassembled WGS sequence"/>
</dbReference>
<dbReference type="RefSeq" id="WP_210513470.1">
    <property type="nucleotide sequence ID" value="NZ_JAFIDN010000024.1"/>
</dbReference>
<proteinExistence type="predicted"/>
<sequence>MTMDIGPQYKQDDPFKAAARLHQSKYRAKFLKVYYQDYGNRITEADGRALLNYYDELGVREALRERYPVYSKKRDADLLRSEHIPFNMLAPLACRPALMKHVLSEAFGLELSQSIQMKLEWAPSPAEEYLDDLTSFDAYIQGRDENGSLIGLGIEVKYTERGYRIGPSEARRVHDHQSTYWVTTRESGMFAMSGCDELTTDDLRQVWRNHLLGLAMVRNRDIDKFVSATLYPAGNHHFTHALTQYRDHLIPTAQDGIRGCTFEDYINCLQGDNEIKAWKSYLKERYLFEMAE</sequence>
<dbReference type="Pfam" id="PF20796">
    <property type="entry name" value="PDDEXK_13"/>
    <property type="match status" value="1"/>
</dbReference>
<comment type="caution">
    <text evidence="2">The sequence shown here is derived from an EMBL/GenBank/DDBJ whole genome shotgun (WGS) entry which is preliminary data.</text>
</comment>
<reference evidence="2" key="1">
    <citation type="submission" date="2021-02" db="EMBL/GenBank/DDBJ databases">
        <title>Natronogracilivirga saccharolytica gen. nov. sp. nov. a new anaerobic, haloalkiliphilic carbohydrate-fermenting bacterium from soda lake and proposing of Cyclonatronumiaceae fam. nov. in the phylum Balneolaeota.</title>
        <authorList>
            <person name="Zhilina T.N."/>
            <person name="Sorokin D.Y."/>
            <person name="Zavarzina D.G."/>
            <person name="Toshchakov S.V."/>
            <person name="Kublanov I.V."/>
        </authorList>
    </citation>
    <scope>NUCLEOTIDE SEQUENCE</scope>
    <source>
        <strain evidence="2">Z-1702</strain>
    </source>
</reference>
<organism evidence="2 3">
    <name type="scientific">Natronogracilivirga saccharolytica</name>
    <dbReference type="NCBI Taxonomy" id="2812953"/>
    <lineage>
        <taxon>Bacteria</taxon>
        <taxon>Pseudomonadati</taxon>
        <taxon>Balneolota</taxon>
        <taxon>Balneolia</taxon>
        <taxon>Balneolales</taxon>
        <taxon>Cyclonatronaceae</taxon>
        <taxon>Natronogracilivirga</taxon>
    </lineage>
</organism>
<dbReference type="AlphaFoldDB" id="A0A8J7UWT0"/>
<feature type="domain" description="PD-(D/E)XK nuclease-like" evidence="1">
    <location>
        <begin position="11"/>
        <end position="287"/>
    </location>
</feature>
<keyword evidence="3" id="KW-1185">Reference proteome</keyword>
<protein>
    <recommendedName>
        <fullName evidence="1">PD-(D/E)XK nuclease-like domain-containing protein</fullName>
    </recommendedName>
</protein>